<sequence>MLVCMTVWSSKKVPLSRKVILSKNGSSGVCDVSQF</sequence>
<protein>
    <submittedName>
        <fullName evidence="1">Uncharacterized protein</fullName>
    </submittedName>
</protein>
<accession>A0A3P6BQR4</accession>
<proteinExistence type="predicted"/>
<organism evidence="1">
    <name type="scientific">Brassica oleracea</name>
    <name type="common">Wild cabbage</name>
    <dbReference type="NCBI Taxonomy" id="3712"/>
    <lineage>
        <taxon>Eukaryota</taxon>
        <taxon>Viridiplantae</taxon>
        <taxon>Streptophyta</taxon>
        <taxon>Embryophyta</taxon>
        <taxon>Tracheophyta</taxon>
        <taxon>Spermatophyta</taxon>
        <taxon>Magnoliopsida</taxon>
        <taxon>eudicotyledons</taxon>
        <taxon>Gunneridae</taxon>
        <taxon>Pentapetalae</taxon>
        <taxon>rosids</taxon>
        <taxon>malvids</taxon>
        <taxon>Brassicales</taxon>
        <taxon>Brassicaceae</taxon>
        <taxon>Brassiceae</taxon>
        <taxon>Brassica</taxon>
    </lineage>
</organism>
<dbReference type="EMBL" id="LR031873">
    <property type="protein sequence ID" value="VDD08437.1"/>
    <property type="molecule type" value="Genomic_DNA"/>
</dbReference>
<gene>
    <name evidence="1" type="ORF">BOLC4T24011H</name>
</gene>
<name>A0A3P6BQR4_BRAOL</name>
<evidence type="ECO:0000313" key="1">
    <source>
        <dbReference type="EMBL" id="VDD08437.1"/>
    </source>
</evidence>
<reference evidence="1" key="1">
    <citation type="submission" date="2018-11" db="EMBL/GenBank/DDBJ databases">
        <authorList>
            <consortium name="Genoscope - CEA"/>
            <person name="William W."/>
        </authorList>
    </citation>
    <scope>NUCLEOTIDE SEQUENCE</scope>
</reference>
<dbReference type="AlphaFoldDB" id="A0A3P6BQR4"/>